<dbReference type="KEGG" id="clec:112127226"/>
<protein>
    <recommendedName>
        <fullName evidence="2 7">Inositol-pentakisphosphate 2-kinase</fullName>
        <ecNumber evidence="2 7">2.7.1.158</ecNumber>
    </recommendedName>
</protein>
<dbReference type="OrthoDB" id="272370at2759"/>
<dbReference type="Pfam" id="PF06090">
    <property type="entry name" value="Ins_P5_2-kin"/>
    <property type="match status" value="1"/>
</dbReference>
<dbReference type="GO" id="GO:0032958">
    <property type="term" value="P:inositol phosphate biosynthetic process"/>
    <property type="evidence" value="ECO:0007669"/>
    <property type="project" value="TreeGrafter"/>
</dbReference>
<evidence type="ECO:0000313" key="9">
    <source>
        <dbReference type="Proteomes" id="UP000494040"/>
    </source>
</evidence>
<dbReference type="EC" id="2.7.1.158" evidence="2 7"/>
<dbReference type="RefSeq" id="XP_024083603.1">
    <property type="nucleotide sequence ID" value="XM_024227835.1"/>
</dbReference>
<dbReference type="Proteomes" id="UP000494040">
    <property type="component" value="Unassembled WGS sequence"/>
</dbReference>
<dbReference type="AlphaFoldDB" id="A0A8I6SRA5"/>
<name>A0A8I6SRA5_CIMLE</name>
<dbReference type="GO" id="GO:0005524">
    <property type="term" value="F:ATP binding"/>
    <property type="evidence" value="ECO:0007669"/>
    <property type="project" value="UniProtKB-KW"/>
</dbReference>
<evidence type="ECO:0000313" key="8">
    <source>
        <dbReference type="EnsemblMetazoa" id="XP_024083603.1"/>
    </source>
</evidence>
<organism evidence="8 9">
    <name type="scientific">Cimex lectularius</name>
    <name type="common">Bed bug</name>
    <name type="synonym">Acanthia lectularia</name>
    <dbReference type="NCBI Taxonomy" id="79782"/>
    <lineage>
        <taxon>Eukaryota</taxon>
        <taxon>Metazoa</taxon>
        <taxon>Ecdysozoa</taxon>
        <taxon>Arthropoda</taxon>
        <taxon>Hexapoda</taxon>
        <taxon>Insecta</taxon>
        <taxon>Pterygota</taxon>
        <taxon>Neoptera</taxon>
        <taxon>Paraneoptera</taxon>
        <taxon>Hemiptera</taxon>
        <taxon>Heteroptera</taxon>
        <taxon>Panheteroptera</taxon>
        <taxon>Cimicomorpha</taxon>
        <taxon>Cimicidae</taxon>
        <taxon>Cimex</taxon>
    </lineage>
</organism>
<keyword evidence="6 7" id="KW-0067">ATP-binding</keyword>
<keyword evidence="9" id="KW-1185">Reference proteome</keyword>
<evidence type="ECO:0000256" key="7">
    <source>
        <dbReference type="RuleBase" id="RU364126"/>
    </source>
</evidence>
<comment type="catalytic activity">
    <reaction evidence="7">
        <text>1D-myo-inositol 1,3,4,5,6-pentakisphosphate + ATP = 1D-myo-inositol hexakisphosphate + ADP + H(+)</text>
        <dbReference type="Rhea" id="RHEA:20313"/>
        <dbReference type="ChEBI" id="CHEBI:15378"/>
        <dbReference type="ChEBI" id="CHEBI:30616"/>
        <dbReference type="ChEBI" id="CHEBI:57733"/>
        <dbReference type="ChEBI" id="CHEBI:58130"/>
        <dbReference type="ChEBI" id="CHEBI:456216"/>
        <dbReference type="EC" id="2.7.1.158"/>
    </reaction>
</comment>
<proteinExistence type="inferred from homology"/>
<evidence type="ECO:0000256" key="5">
    <source>
        <dbReference type="ARBA" id="ARBA00022777"/>
    </source>
</evidence>
<reference evidence="8" key="1">
    <citation type="submission" date="2022-01" db="UniProtKB">
        <authorList>
            <consortium name="EnsemblMetazoa"/>
        </authorList>
    </citation>
    <scope>IDENTIFICATION</scope>
</reference>
<evidence type="ECO:0000256" key="4">
    <source>
        <dbReference type="ARBA" id="ARBA00022741"/>
    </source>
</evidence>
<dbReference type="EnsemblMetazoa" id="XM_024227835.1">
    <property type="protein sequence ID" value="XP_024083603.1"/>
    <property type="gene ID" value="LOC112127226"/>
</dbReference>
<evidence type="ECO:0000256" key="6">
    <source>
        <dbReference type="ARBA" id="ARBA00022840"/>
    </source>
</evidence>
<dbReference type="PANTHER" id="PTHR14456">
    <property type="entry name" value="INOSITOL POLYPHOSPHATE KINASE 1"/>
    <property type="match status" value="1"/>
</dbReference>
<keyword evidence="4 7" id="KW-0547">Nucleotide-binding</keyword>
<dbReference type="GO" id="GO:0005634">
    <property type="term" value="C:nucleus"/>
    <property type="evidence" value="ECO:0007669"/>
    <property type="project" value="TreeGrafter"/>
</dbReference>
<evidence type="ECO:0000256" key="1">
    <source>
        <dbReference type="ARBA" id="ARBA00007229"/>
    </source>
</evidence>
<dbReference type="InterPro" id="IPR043001">
    <property type="entry name" value="IP5_2-K_N_lobe"/>
</dbReference>
<dbReference type="GeneID" id="112127226"/>
<sequence>MSVIMRENKEPVILTLKNLKWMYRGEGNANLVISLPEKKVIIRMQKCVYDVSINKDLLEAKLVKDVQFHKNIMAPLLGRTFVHAPVLARISENEIAEINNCLYVIRPKFRLNKGVRCSLVTCHPDYTRLSPNLSYDFGLSLPFLNENSTYCFEIKPKQGWTHPADRQQTKCAFCGHQYLKFMKKRILKLSKYCPLDLFSGDVNRMKKALKNLLATPQNNLKIFKNGDVIYSEDCTNDFVDTLREFLRSTELNPEAILETWSSIMQEALTKPLTEDSPLPTIVDDAVGSDTSSSYTGCDWNYVALPKNCVLHRILTVQKLQKTNFNSVYKAYREKCEFEGDYDYVNRLLTSFNDLDPIQRYLLSVTAKDCSIFLSFQLCQDKIDNSYHYVTFDRVHYRLNIGISDIDPKPLSCLEKHYRRDKDVLSAIRFLENSKIIV</sequence>
<accession>A0A8I6SRA5</accession>
<keyword evidence="5 7" id="KW-0418">Kinase</keyword>
<evidence type="ECO:0000256" key="3">
    <source>
        <dbReference type="ARBA" id="ARBA00022679"/>
    </source>
</evidence>
<keyword evidence="3 7" id="KW-0808">Transferase</keyword>
<evidence type="ECO:0000256" key="2">
    <source>
        <dbReference type="ARBA" id="ARBA00012023"/>
    </source>
</evidence>
<comment type="function">
    <text evidence="7">Phosphorylates Ins(1,3,4,5,6)P5 at position 2 to form Ins(1,2,3,4,5,6)P6 (InsP6 or phytate).</text>
</comment>
<dbReference type="GO" id="GO:0035299">
    <property type="term" value="F:inositol-1,3,4,5,6-pentakisphosphate 2-kinase activity"/>
    <property type="evidence" value="ECO:0007669"/>
    <property type="project" value="UniProtKB-EC"/>
</dbReference>
<dbReference type="OMA" id="CHMEADF"/>
<dbReference type="Gene3D" id="3.30.200.110">
    <property type="entry name" value="Inositol-pentakisphosphate 2-kinase, N-lobe"/>
    <property type="match status" value="1"/>
</dbReference>
<dbReference type="InterPro" id="IPR009286">
    <property type="entry name" value="Ins_P5_2-kin"/>
</dbReference>
<comment type="similarity">
    <text evidence="1">Belongs to the IPK1 type 2 family.</text>
</comment>
<dbReference type="PANTHER" id="PTHR14456:SF2">
    <property type="entry name" value="INOSITOL-PENTAKISPHOSPHATE 2-KINASE"/>
    <property type="match status" value="1"/>
</dbReference>
<comment type="domain">
    <text evidence="7">The EXKPK motif is conserved in inositol-pentakisphosphate 2-kinases of both family 1 and 2.</text>
</comment>